<evidence type="ECO:0000256" key="5">
    <source>
        <dbReference type="PROSITE-ProRule" id="PRU01240"/>
    </source>
</evidence>
<dbReference type="Proteomes" id="UP000076096">
    <property type="component" value="Chromosome"/>
</dbReference>
<reference evidence="9" key="1">
    <citation type="submission" date="2016-04" db="EMBL/GenBank/DDBJ databases">
        <authorList>
            <person name="Zhang B."/>
        </authorList>
    </citation>
    <scope>NUCLEOTIDE SEQUENCE [LARGE SCALE GENOMIC DNA]</scope>
    <source>
        <strain evidence="9">S10</strain>
    </source>
</reference>
<dbReference type="PRINTS" id="PR00723">
    <property type="entry name" value="SUBTILISIN"/>
</dbReference>
<dbReference type="InterPro" id="IPR036852">
    <property type="entry name" value="Peptidase_S8/S53_dom_sf"/>
</dbReference>
<dbReference type="InterPro" id="IPR023827">
    <property type="entry name" value="Peptidase_S8_Asp-AS"/>
</dbReference>
<evidence type="ECO:0000259" key="7">
    <source>
        <dbReference type="Pfam" id="PF00082"/>
    </source>
</evidence>
<proteinExistence type="inferred from homology"/>
<dbReference type="EMBL" id="CP015098">
    <property type="protein sequence ID" value="AMW15157.1"/>
    <property type="molecule type" value="Genomic_DNA"/>
</dbReference>
<feature type="active site" description="Charge relay system" evidence="5">
    <location>
        <position position="201"/>
    </location>
</feature>
<name>A0A143CCH9_9ACTN</name>
<evidence type="ECO:0000256" key="4">
    <source>
        <dbReference type="ARBA" id="ARBA00022825"/>
    </source>
</evidence>
<dbReference type="GO" id="GO:0006508">
    <property type="term" value="P:proteolysis"/>
    <property type="evidence" value="ECO:0007669"/>
    <property type="project" value="UniProtKB-KW"/>
</dbReference>
<accession>A0A143CCH9</accession>
<evidence type="ECO:0000313" key="8">
    <source>
        <dbReference type="EMBL" id="AMW15157.1"/>
    </source>
</evidence>
<dbReference type="AlphaFoldDB" id="A0A143CCH9"/>
<keyword evidence="3 5" id="KW-0378">Hydrolase</keyword>
<evidence type="ECO:0000256" key="2">
    <source>
        <dbReference type="ARBA" id="ARBA00022670"/>
    </source>
</evidence>
<dbReference type="STRING" id="1783515.A4E84_03880"/>
<feature type="active site" description="Charge relay system" evidence="5">
    <location>
        <position position="169"/>
    </location>
</feature>
<dbReference type="PANTHER" id="PTHR43806">
    <property type="entry name" value="PEPTIDASE S8"/>
    <property type="match status" value="1"/>
</dbReference>
<dbReference type="PROSITE" id="PS00138">
    <property type="entry name" value="SUBTILASE_SER"/>
    <property type="match status" value="1"/>
</dbReference>
<dbReference type="Gene3D" id="3.40.50.200">
    <property type="entry name" value="Peptidase S8/S53 domain"/>
    <property type="match status" value="1"/>
</dbReference>
<keyword evidence="2 5" id="KW-0645">Protease</keyword>
<dbReference type="PROSITE" id="PS51892">
    <property type="entry name" value="SUBTILASE"/>
    <property type="match status" value="1"/>
</dbReference>
<dbReference type="SUPFAM" id="SSF52743">
    <property type="entry name" value="Subtilisin-like"/>
    <property type="match status" value="1"/>
</dbReference>
<sequence>MGQGTEYTGRYVIALDPSEQESGFNALRSSADIAPVERVRGAAVANAVELLERPNVSVLFEGLAVAIVEVRPEQRHTLVATAEAEASILAAEPERKVHASPITAPQQAPTEFFPAYRSDEDVVTRHSRIEIATSQGPVVEEENTTWGLQAIRATISGMTGRGVKIAVLDTGVDTDHPDLVGCIQETASFVFGETVEDVHGHGTHCIGTAAGPANPQQQPRYGVATEARVLAGKVLNRVGDGTDGQILAGMAWAIDRGARVISLSLGAPVRPGELFPQTYELAAQLALTRGAVIVAAAGNSSLRPGFVAPVERPANCPSILAVASLDKALQTASTSCGGINGQGGEVNIAAPGKVVHSAAVGGGYVTMSGTSMAAPHVAGVLALLSQGNPDASAAELTASLLSGAFPLTQLARDVGVGLLQAP</sequence>
<gene>
    <name evidence="8" type="ORF">A4E84_03880</name>
</gene>
<dbReference type="KEGG" id="stsi:A4E84_03880"/>
<dbReference type="InterPro" id="IPR050131">
    <property type="entry name" value="Peptidase_S8_subtilisin-like"/>
</dbReference>
<keyword evidence="9" id="KW-1185">Reference proteome</keyword>
<dbReference type="InterPro" id="IPR000209">
    <property type="entry name" value="Peptidase_S8/S53_dom"/>
</dbReference>
<evidence type="ECO:0000256" key="1">
    <source>
        <dbReference type="ARBA" id="ARBA00011073"/>
    </source>
</evidence>
<dbReference type="InterPro" id="IPR015500">
    <property type="entry name" value="Peptidase_S8_subtilisin-rel"/>
</dbReference>
<evidence type="ECO:0000256" key="3">
    <source>
        <dbReference type="ARBA" id="ARBA00022801"/>
    </source>
</evidence>
<protein>
    <submittedName>
        <fullName evidence="8">Protease</fullName>
    </submittedName>
</protein>
<evidence type="ECO:0000256" key="6">
    <source>
        <dbReference type="RuleBase" id="RU003355"/>
    </source>
</evidence>
<keyword evidence="4 5" id="KW-0720">Serine protease</keyword>
<dbReference type="PROSITE" id="PS00136">
    <property type="entry name" value="SUBTILASE_ASP"/>
    <property type="match status" value="1"/>
</dbReference>
<dbReference type="PANTHER" id="PTHR43806:SF11">
    <property type="entry name" value="CEREVISIN-RELATED"/>
    <property type="match status" value="1"/>
</dbReference>
<dbReference type="Pfam" id="PF00082">
    <property type="entry name" value="Peptidase_S8"/>
    <property type="match status" value="1"/>
</dbReference>
<feature type="active site" description="Charge relay system" evidence="5">
    <location>
        <position position="371"/>
    </location>
</feature>
<feature type="domain" description="Peptidase S8/S53" evidence="7">
    <location>
        <begin position="160"/>
        <end position="404"/>
    </location>
</feature>
<dbReference type="GO" id="GO:0004252">
    <property type="term" value="F:serine-type endopeptidase activity"/>
    <property type="evidence" value="ECO:0007669"/>
    <property type="project" value="UniProtKB-UniRule"/>
</dbReference>
<dbReference type="InterPro" id="IPR023828">
    <property type="entry name" value="Peptidase_S8_Ser-AS"/>
</dbReference>
<evidence type="ECO:0000313" key="9">
    <source>
        <dbReference type="Proteomes" id="UP000076096"/>
    </source>
</evidence>
<comment type="similarity">
    <text evidence="1 5 6">Belongs to the peptidase S8 family.</text>
</comment>
<organism evidence="8 9">
    <name type="scientific">Streptomyces qaidamensis</name>
    <dbReference type="NCBI Taxonomy" id="1783515"/>
    <lineage>
        <taxon>Bacteria</taxon>
        <taxon>Bacillati</taxon>
        <taxon>Actinomycetota</taxon>
        <taxon>Actinomycetes</taxon>
        <taxon>Kitasatosporales</taxon>
        <taxon>Streptomycetaceae</taxon>
        <taxon>Streptomyces</taxon>
        <taxon>Streptomyces aurantiacus group</taxon>
    </lineage>
</organism>